<dbReference type="InterPro" id="IPR001444">
    <property type="entry name" value="Flag_bb_rod_N"/>
</dbReference>
<dbReference type="Pfam" id="PF07559">
    <property type="entry name" value="FlgE_D2"/>
    <property type="match status" value="1"/>
</dbReference>
<dbReference type="Proteomes" id="UP000268230">
    <property type="component" value="Chromosome"/>
</dbReference>
<dbReference type="AlphaFoldDB" id="A0A3S8UNC8"/>
<evidence type="ECO:0000259" key="8">
    <source>
        <dbReference type="Pfam" id="PF07559"/>
    </source>
</evidence>
<keyword evidence="10" id="KW-0969">Cilium</keyword>
<evidence type="ECO:0000256" key="4">
    <source>
        <dbReference type="ARBA" id="ARBA00023143"/>
    </source>
</evidence>
<comment type="similarity">
    <text evidence="2 5">Belongs to the flagella basal body rod proteins family.</text>
</comment>
<feature type="domain" description="Flagellar basal body rod protein N-terminal" evidence="6">
    <location>
        <begin position="4"/>
        <end position="33"/>
    </location>
</feature>
<dbReference type="InterPro" id="IPR010930">
    <property type="entry name" value="Flg_bb/hook_C_dom"/>
</dbReference>
<dbReference type="InterPro" id="IPR011491">
    <property type="entry name" value="FlgE_D2"/>
</dbReference>
<evidence type="ECO:0000259" key="7">
    <source>
        <dbReference type="Pfam" id="PF06429"/>
    </source>
</evidence>
<evidence type="ECO:0000256" key="3">
    <source>
        <dbReference type="ARBA" id="ARBA00019015"/>
    </source>
</evidence>
<dbReference type="GO" id="GO:0071978">
    <property type="term" value="P:bacterial-type flagellum-dependent swarming motility"/>
    <property type="evidence" value="ECO:0007669"/>
    <property type="project" value="TreeGrafter"/>
</dbReference>
<gene>
    <name evidence="10" type="ORF">EJA05_20165</name>
</gene>
<dbReference type="NCBIfam" id="NF004238">
    <property type="entry name" value="PRK05682.1-1"/>
    <property type="match status" value="1"/>
</dbReference>
<dbReference type="InterPro" id="IPR053967">
    <property type="entry name" value="LlgE_F_G-like_D1"/>
</dbReference>
<keyword evidence="10" id="KW-0282">Flagellum</keyword>
<dbReference type="InterPro" id="IPR019776">
    <property type="entry name" value="Flagellar_basal_body_rod_CS"/>
</dbReference>
<dbReference type="Pfam" id="PF22692">
    <property type="entry name" value="LlgE_F_G_D1"/>
    <property type="match status" value="1"/>
</dbReference>
<dbReference type="SUPFAM" id="SSF117143">
    <property type="entry name" value="Flagellar hook protein flgE"/>
    <property type="match status" value="1"/>
</dbReference>
<keyword evidence="10" id="KW-0966">Cell projection</keyword>
<dbReference type="EMBL" id="CP034338">
    <property type="protein sequence ID" value="AZL69894.1"/>
    <property type="molecule type" value="Genomic_DNA"/>
</dbReference>
<evidence type="ECO:0000259" key="9">
    <source>
        <dbReference type="Pfam" id="PF22692"/>
    </source>
</evidence>
<name>A0A3S8UNC8_9PSED</name>
<organism evidence="10 11">
    <name type="scientific">Pseudomonas entomophila</name>
    <dbReference type="NCBI Taxonomy" id="312306"/>
    <lineage>
        <taxon>Bacteria</taxon>
        <taxon>Pseudomonadati</taxon>
        <taxon>Pseudomonadota</taxon>
        <taxon>Gammaproteobacteria</taxon>
        <taxon>Pseudomonadales</taxon>
        <taxon>Pseudomonadaceae</taxon>
        <taxon>Pseudomonas</taxon>
    </lineage>
</organism>
<evidence type="ECO:0000256" key="5">
    <source>
        <dbReference type="RuleBase" id="RU362116"/>
    </source>
</evidence>
<dbReference type="Pfam" id="PF00460">
    <property type="entry name" value="Flg_bb_rod"/>
    <property type="match status" value="1"/>
</dbReference>
<dbReference type="Gene3D" id="2.60.98.20">
    <property type="entry name" value="Flagellar hook protein FlgE"/>
    <property type="match status" value="1"/>
</dbReference>
<dbReference type="GO" id="GO:0005829">
    <property type="term" value="C:cytosol"/>
    <property type="evidence" value="ECO:0007669"/>
    <property type="project" value="TreeGrafter"/>
</dbReference>
<dbReference type="GO" id="GO:0009424">
    <property type="term" value="C:bacterial-type flagellum hook"/>
    <property type="evidence" value="ECO:0007669"/>
    <property type="project" value="TreeGrafter"/>
</dbReference>
<reference evidence="10 11" key="1">
    <citation type="submission" date="2018-12" db="EMBL/GenBank/DDBJ databases">
        <authorList>
            <person name="Li S."/>
            <person name="Yang R."/>
            <person name="Chen G."/>
            <person name="Zou L."/>
            <person name="Zhang C."/>
            <person name="Chen Y."/>
            <person name="Liu Z."/>
            <person name="Li Y."/>
            <person name="Yan Y."/>
            <person name="Huang M."/>
            <person name="Chen T."/>
        </authorList>
    </citation>
    <scope>NUCLEOTIDE SEQUENCE [LARGE SCALE GENOMIC DNA]</scope>
    <source>
        <strain evidence="10 11">1257</strain>
    </source>
</reference>
<feature type="domain" description="Flagellar basal-body/hook protein C-terminal" evidence="7">
    <location>
        <begin position="397"/>
        <end position="439"/>
    </location>
</feature>
<dbReference type="InterPro" id="IPR037925">
    <property type="entry name" value="FlgE/F/G-like"/>
</dbReference>
<dbReference type="PANTHER" id="PTHR30435:SF1">
    <property type="entry name" value="FLAGELLAR HOOK PROTEIN FLGE"/>
    <property type="match status" value="1"/>
</dbReference>
<protein>
    <recommendedName>
        <fullName evidence="3 5">Flagellar hook protein FlgE</fullName>
    </recommendedName>
</protein>
<dbReference type="Pfam" id="PF06429">
    <property type="entry name" value="Flg_bbr_C"/>
    <property type="match status" value="1"/>
</dbReference>
<evidence type="ECO:0000256" key="1">
    <source>
        <dbReference type="ARBA" id="ARBA00004117"/>
    </source>
</evidence>
<proteinExistence type="inferred from homology"/>
<comment type="function">
    <text evidence="5">A flexible structure which links the flagellar filament to the drive apparatus in the basal body.</text>
</comment>
<accession>A0A3S8UNC8</accession>
<sequence>MSFNIGLSGLYAANKALNVTGNNIANVATTGFKSSRAEFADQYSQSIRGTSGGRTQVGSGVKTMAVSQMFNPGNINGTGQALDMAIDGNGFFALSDNGSRIYTRAGAFYSDKDGYVVNSSGANLQGYAVDANGKVVKGVLTDLKIDTSNLKPNPTGRVSETVNLNSSAIAPSVAPFDPANVNSYNYTFNTDVYDSQGNAHQLNQYFVKDAGTNSWTMYTTIDGRNPADPTLTTPLVNKLPFNTDGTLNTGAMAAGPVVGGLTIGADKTFQLTGWVPAEKTAAGAWVANGATARPGGVTLDMLATTQYNSASATTAKSQDGYATGELAGLTVDQSGNLFANFTNGQDKVIGQVAIANFANLQGLTPVGGTAWKESYASGVPIIGEPDTGTLGRIAGSSLEDSNVDLTGELVNLIKAQSNYQANAKTISTESTIMQTIIQMT</sequence>
<dbReference type="PROSITE" id="PS00588">
    <property type="entry name" value="FLAGELLA_BB_ROD"/>
    <property type="match status" value="1"/>
</dbReference>
<dbReference type="OrthoDB" id="8578401at2"/>
<dbReference type="GO" id="GO:0009425">
    <property type="term" value="C:bacterial-type flagellum basal body"/>
    <property type="evidence" value="ECO:0007669"/>
    <property type="project" value="UniProtKB-SubCell"/>
</dbReference>
<keyword evidence="4 5" id="KW-0975">Bacterial flagellum</keyword>
<dbReference type="InterPro" id="IPR020013">
    <property type="entry name" value="Flagellar_FlgE/F/G"/>
</dbReference>
<evidence type="ECO:0000313" key="10">
    <source>
        <dbReference type="EMBL" id="AZL69894.1"/>
    </source>
</evidence>
<feature type="domain" description="Flagellar hook protein FlgE/F/G-like D1" evidence="9">
    <location>
        <begin position="85"/>
        <end position="142"/>
    </location>
</feature>
<dbReference type="InterPro" id="IPR037058">
    <property type="entry name" value="Falgellar_hook_FlgE_sf"/>
</dbReference>
<dbReference type="PANTHER" id="PTHR30435">
    <property type="entry name" value="FLAGELLAR PROTEIN"/>
    <property type="match status" value="1"/>
</dbReference>
<dbReference type="NCBIfam" id="TIGR03506">
    <property type="entry name" value="FlgEFG_subfam"/>
    <property type="match status" value="1"/>
</dbReference>
<evidence type="ECO:0000313" key="11">
    <source>
        <dbReference type="Proteomes" id="UP000268230"/>
    </source>
</evidence>
<dbReference type="KEGG" id="pory:EJA05_20165"/>
<evidence type="ECO:0000259" key="6">
    <source>
        <dbReference type="Pfam" id="PF00460"/>
    </source>
</evidence>
<comment type="subcellular location">
    <subcellularLocation>
        <location evidence="1 5">Bacterial flagellum basal body</location>
    </subcellularLocation>
</comment>
<feature type="domain" description="Flagellar hook protein FlgE D2" evidence="8">
    <location>
        <begin position="163"/>
        <end position="321"/>
    </location>
</feature>
<evidence type="ECO:0000256" key="2">
    <source>
        <dbReference type="ARBA" id="ARBA00009677"/>
    </source>
</evidence>